<protein>
    <submittedName>
        <fullName evidence="2">Uncharacterized protein</fullName>
    </submittedName>
</protein>
<gene>
    <name evidence="2" type="ORF">DV515_00011669</name>
</gene>
<feature type="non-terminal residue" evidence="2">
    <location>
        <position position="1"/>
    </location>
</feature>
<reference evidence="2 3" key="1">
    <citation type="journal article" date="2018" name="Proc. R. Soc. B">
        <title>A non-coding region near Follistatin controls head colour polymorphism in the Gouldian finch.</title>
        <authorList>
            <person name="Toomey M.B."/>
            <person name="Marques C.I."/>
            <person name="Andrade P."/>
            <person name="Araujo P.M."/>
            <person name="Sabatino S."/>
            <person name="Gazda M.A."/>
            <person name="Afonso S."/>
            <person name="Lopes R.J."/>
            <person name="Corbo J.C."/>
            <person name="Carneiro M."/>
        </authorList>
    </citation>
    <scope>NUCLEOTIDE SEQUENCE [LARGE SCALE GENOMIC DNA]</scope>
    <source>
        <strain evidence="2">Red01</strain>
        <tissue evidence="2">Muscle</tissue>
    </source>
</reference>
<dbReference type="Proteomes" id="UP000276834">
    <property type="component" value="Unassembled WGS sequence"/>
</dbReference>
<evidence type="ECO:0000313" key="3">
    <source>
        <dbReference type="Proteomes" id="UP000276834"/>
    </source>
</evidence>
<dbReference type="InterPro" id="IPR024835">
    <property type="entry name" value="SYCP2-like"/>
</dbReference>
<feature type="region of interest" description="Disordered" evidence="1">
    <location>
        <begin position="1"/>
        <end position="79"/>
    </location>
</feature>
<proteinExistence type="predicted"/>
<dbReference type="EMBL" id="QUSF01000056">
    <property type="protein sequence ID" value="RLV97532.1"/>
    <property type="molecule type" value="Genomic_DNA"/>
</dbReference>
<comment type="caution">
    <text evidence="2">The sequence shown here is derived from an EMBL/GenBank/DDBJ whole genome shotgun (WGS) entry which is preliminary data.</text>
</comment>
<organism evidence="2 3">
    <name type="scientific">Chloebia gouldiae</name>
    <name type="common">Gouldian finch</name>
    <name type="synonym">Erythrura gouldiae</name>
    <dbReference type="NCBI Taxonomy" id="44316"/>
    <lineage>
        <taxon>Eukaryota</taxon>
        <taxon>Metazoa</taxon>
        <taxon>Chordata</taxon>
        <taxon>Craniata</taxon>
        <taxon>Vertebrata</taxon>
        <taxon>Euteleostomi</taxon>
        <taxon>Archelosauria</taxon>
        <taxon>Archosauria</taxon>
        <taxon>Dinosauria</taxon>
        <taxon>Saurischia</taxon>
        <taxon>Theropoda</taxon>
        <taxon>Coelurosauria</taxon>
        <taxon>Aves</taxon>
        <taxon>Neognathae</taxon>
        <taxon>Neoaves</taxon>
        <taxon>Telluraves</taxon>
        <taxon>Australaves</taxon>
        <taxon>Passeriformes</taxon>
        <taxon>Passeroidea</taxon>
        <taxon>Passeridae</taxon>
        <taxon>Chloebia</taxon>
    </lineage>
</organism>
<evidence type="ECO:0000256" key="1">
    <source>
        <dbReference type="SAM" id="MobiDB-lite"/>
    </source>
</evidence>
<keyword evidence="3" id="KW-1185">Reference proteome</keyword>
<dbReference type="PANTHER" id="PTHR15607:SF12">
    <property type="entry name" value="SYNAPTONEMAL COMPLEX PROTEIN 2"/>
    <property type="match status" value="1"/>
</dbReference>
<feature type="non-terminal residue" evidence="2">
    <location>
        <position position="79"/>
    </location>
</feature>
<evidence type="ECO:0000313" key="2">
    <source>
        <dbReference type="EMBL" id="RLV97532.1"/>
    </source>
</evidence>
<dbReference type="GO" id="GO:0000800">
    <property type="term" value="C:lateral element"/>
    <property type="evidence" value="ECO:0007669"/>
    <property type="project" value="TreeGrafter"/>
</dbReference>
<accession>A0A3L8S6T1</accession>
<dbReference type="OrthoDB" id="10256849at2759"/>
<dbReference type="GO" id="GO:0007140">
    <property type="term" value="P:male meiotic nuclear division"/>
    <property type="evidence" value="ECO:0007669"/>
    <property type="project" value="TreeGrafter"/>
</dbReference>
<dbReference type="GO" id="GO:0007143">
    <property type="term" value="P:female meiotic nuclear division"/>
    <property type="evidence" value="ECO:0007669"/>
    <property type="project" value="TreeGrafter"/>
</dbReference>
<name>A0A3L8S6T1_CHLGU</name>
<feature type="compositionally biased region" description="Basic residues" evidence="1">
    <location>
        <begin position="14"/>
        <end position="24"/>
    </location>
</feature>
<feature type="compositionally biased region" description="Basic and acidic residues" evidence="1">
    <location>
        <begin position="25"/>
        <end position="41"/>
    </location>
</feature>
<dbReference type="AlphaFoldDB" id="A0A3L8S6T1"/>
<sequence length="79" mass="8931">NTTINKSSTEGKGGKKTRNNRDKKHLFSDSDTENRGDDSKTEISWLQESKRKPKAQIIDYSRSKKSGKLMGTNKTARKS</sequence>
<feature type="compositionally biased region" description="Polar residues" evidence="1">
    <location>
        <begin position="1"/>
        <end position="10"/>
    </location>
</feature>
<dbReference type="PANTHER" id="PTHR15607">
    <property type="entry name" value="SYNAPTONEMAL COMPLEX PROTEIN-RELATED"/>
    <property type="match status" value="1"/>
</dbReference>
<dbReference type="GO" id="GO:0000779">
    <property type="term" value="C:condensed chromosome, centromeric region"/>
    <property type="evidence" value="ECO:0007669"/>
    <property type="project" value="TreeGrafter"/>
</dbReference>